<keyword evidence="7" id="KW-0223">Dioxygenase</keyword>
<dbReference type="EMBL" id="BJNP01000001">
    <property type="protein sequence ID" value="GEC70614.1"/>
    <property type="molecule type" value="Genomic_DNA"/>
</dbReference>
<dbReference type="PANTHER" id="PTHR30096">
    <property type="entry name" value="4,5-DOPA DIOXYGENASE EXTRADIOL-LIKE PROTEIN"/>
    <property type="match status" value="1"/>
</dbReference>
<dbReference type="GO" id="GO:0016702">
    <property type="term" value="F:oxidoreductase activity, acting on single donors with incorporation of molecular oxygen, incorporation of two atoms of oxygen"/>
    <property type="evidence" value="ECO:0007669"/>
    <property type="project" value="UniProtKB-ARBA"/>
</dbReference>
<evidence type="ECO:0000313" key="7">
    <source>
        <dbReference type="EMBL" id="GEC70614.1"/>
    </source>
</evidence>
<dbReference type="GO" id="GO:0008270">
    <property type="term" value="F:zinc ion binding"/>
    <property type="evidence" value="ECO:0007669"/>
    <property type="project" value="InterPro"/>
</dbReference>
<feature type="domain" description="Extradiol ring-cleavage dioxygenase class III enzyme subunit B" evidence="6">
    <location>
        <begin position="45"/>
        <end position="258"/>
    </location>
</feature>
<comment type="cofactor">
    <cofactor evidence="1">
        <name>Zn(2+)</name>
        <dbReference type="ChEBI" id="CHEBI:29105"/>
    </cofactor>
</comment>
<dbReference type="Pfam" id="PF02900">
    <property type="entry name" value="LigB"/>
    <property type="match status" value="1"/>
</dbReference>
<evidence type="ECO:0000313" key="8">
    <source>
        <dbReference type="Proteomes" id="UP000316775"/>
    </source>
</evidence>
<evidence type="ECO:0000259" key="6">
    <source>
        <dbReference type="Pfam" id="PF02900"/>
    </source>
</evidence>
<evidence type="ECO:0000256" key="4">
    <source>
        <dbReference type="ARBA" id="ARBA00022833"/>
    </source>
</evidence>
<name>A0A4Y4AVM7_9FLAO</name>
<gene>
    <name evidence="7" type="ORF">FFL01_01530</name>
</gene>
<evidence type="ECO:0000256" key="5">
    <source>
        <dbReference type="ARBA" id="ARBA00023002"/>
    </source>
</evidence>
<keyword evidence="4" id="KW-0862">Zinc</keyword>
<dbReference type="InterPro" id="IPR014436">
    <property type="entry name" value="Extradiol_dOase_DODA"/>
</dbReference>
<accession>A0A4Y4AVM7</accession>
<dbReference type="AlphaFoldDB" id="A0A4Y4AVM7"/>
<keyword evidence="8" id="KW-1185">Reference proteome</keyword>
<dbReference type="Proteomes" id="UP000316775">
    <property type="component" value="Unassembled WGS sequence"/>
</dbReference>
<dbReference type="GO" id="GO:0008198">
    <property type="term" value="F:ferrous iron binding"/>
    <property type="evidence" value="ECO:0007669"/>
    <property type="project" value="InterPro"/>
</dbReference>
<keyword evidence="3" id="KW-0479">Metal-binding</keyword>
<sequence>MVKTWSMNNLNDLHKISGTFANTDKMPVLFLGHGSPMNAIEENQFVAGFRNMAKTLPQPNAILCISAHWFTKGTKVTAMEMPRTIHDFGGFPKELFAVEYPAKGNPELAVETSQLLLPTEVELDEHWGLDHGAWSVIKHLYPEANVPVIQLSIDYSKSPQYHFELAQKLSALRHKGILIIGSGNIVHNLRLVDFYNMNVDNYGFDWAIEAREKVNSCLLDGNFQALIDYEKQGQALQLAIPTPEHYLPLIYTLGLKEKEEELSLFNDKLLGGSLSMTSVKIV</sequence>
<evidence type="ECO:0000256" key="3">
    <source>
        <dbReference type="ARBA" id="ARBA00022723"/>
    </source>
</evidence>
<evidence type="ECO:0000256" key="1">
    <source>
        <dbReference type="ARBA" id="ARBA00001947"/>
    </source>
</evidence>
<dbReference type="InterPro" id="IPR004183">
    <property type="entry name" value="Xdiol_dOase_suB"/>
</dbReference>
<dbReference type="CDD" id="cd07363">
    <property type="entry name" value="45_DOPA_Dioxygenase"/>
    <property type="match status" value="1"/>
</dbReference>
<comment type="similarity">
    <text evidence="2">Belongs to the DODA-type extradiol aromatic ring-opening dioxygenase family.</text>
</comment>
<dbReference type="SUPFAM" id="SSF53213">
    <property type="entry name" value="LigB-like"/>
    <property type="match status" value="1"/>
</dbReference>
<keyword evidence="5" id="KW-0560">Oxidoreductase</keyword>
<dbReference type="Gene3D" id="3.40.830.10">
    <property type="entry name" value="LigB-like"/>
    <property type="match status" value="1"/>
</dbReference>
<organism evidence="7 8">
    <name type="scientific">Flavobacterium flevense</name>
    <dbReference type="NCBI Taxonomy" id="983"/>
    <lineage>
        <taxon>Bacteria</taxon>
        <taxon>Pseudomonadati</taxon>
        <taxon>Bacteroidota</taxon>
        <taxon>Flavobacteriia</taxon>
        <taxon>Flavobacteriales</taxon>
        <taxon>Flavobacteriaceae</taxon>
        <taxon>Flavobacterium</taxon>
    </lineage>
</organism>
<dbReference type="PANTHER" id="PTHR30096:SF0">
    <property type="entry name" value="4,5-DOPA DIOXYGENASE EXTRADIOL-LIKE PROTEIN"/>
    <property type="match status" value="1"/>
</dbReference>
<proteinExistence type="inferred from homology"/>
<dbReference type="PIRSF" id="PIRSF006157">
    <property type="entry name" value="Doxgns_DODA"/>
    <property type="match status" value="1"/>
</dbReference>
<dbReference type="STRING" id="983.SAMN05443543_103259"/>
<reference evidence="7 8" key="1">
    <citation type="submission" date="2019-06" db="EMBL/GenBank/DDBJ databases">
        <title>Whole genome shotgun sequence of Flavobacterium flevense NBRC 14960.</title>
        <authorList>
            <person name="Hosoyama A."/>
            <person name="Uohara A."/>
            <person name="Ohji S."/>
            <person name="Ichikawa N."/>
        </authorList>
    </citation>
    <scope>NUCLEOTIDE SEQUENCE [LARGE SCALE GENOMIC DNA]</scope>
    <source>
        <strain evidence="7 8">NBRC 14960</strain>
    </source>
</reference>
<protein>
    <submittedName>
        <fullName evidence="7">Dioxygenase</fullName>
    </submittedName>
</protein>
<evidence type="ECO:0000256" key="2">
    <source>
        <dbReference type="ARBA" id="ARBA00007581"/>
    </source>
</evidence>
<dbReference type="NCBIfam" id="NF007914">
    <property type="entry name" value="PRK10628.1"/>
    <property type="match status" value="1"/>
</dbReference>
<comment type="caution">
    <text evidence="7">The sequence shown here is derived from an EMBL/GenBank/DDBJ whole genome shotgun (WGS) entry which is preliminary data.</text>
</comment>